<protein>
    <submittedName>
        <fullName evidence="1">Uncharacterized protein</fullName>
    </submittedName>
</protein>
<proteinExistence type="predicted"/>
<evidence type="ECO:0000313" key="1">
    <source>
        <dbReference type="EMBL" id="GMN36293.1"/>
    </source>
</evidence>
<gene>
    <name evidence="1" type="ORF">TIFTF001_005901</name>
</gene>
<keyword evidence="2" id="KW-1185">Reference proteome</keyword>
<organism evidence="1 2">
    <name type="scientific">Ficus carica</name>
    <name type="common">Common fig</name>
    <dbReference type="NCBI Taxonomy" id="3494"/>
    <lineage>
        <taxon>Eukaryota</taxon>
        <taxon>Viridiplantae</taxon>
        <taxon>Streptophyta</taxon>
        <taxon>Embryophyta</taxon>
        <taxon>Tracheophyta</taxon>
        <taxon>Spermatophyta</taxon>
        <taxon>Magnoliopsida</taxon>
        <taxon>eudicotyledons</taxon>
        <taxon>Gunneridae</taxon>
        <taxon>Pentapetalae</taxon>
        <taxon>rosids</taxon>
        <taxon>fabids</taxon>
        <taxon>Rosales</taxon>
        <taxon>Moraceae</taxon>
        <taxon>Ficeae</taxon>
        <taxon>Ficus</taxon>
    </lineage>
</organism>
<evidence type="ECO:0000313" key="2">
    <source>
        <dbReference type="Proteomes" id="UP001187192"/>
    </source>
</evidence>
<reference evidence="1" key="1">
    <citation type="submission" date="2023-07" db="EMBL/GenBank/DDBJ databases">
        <title>draft genome sequence of fig (Ficus carica).</title>
        <authorList>
            <person name="Takahashi T."/>
            <person name="Nishimura K."/>
        </authorList>
    </citation>
    <scope>NUCLEOTIDE SEQUENCE</scope>
</reference>
<dbReference type="AlphaFoldDB" id="A0AA88CVE1"/>
<accession>A0AA88CVE1</accession>
<dbReference type="Proteomes" id="UP001187192">
    <property type="component" value="Unassembled WGS sequence"/>
</dbReference>
<name>A0AA88CVE1_FICCA</name>
<comment type="caution">
    <text evidence="1">The sequence shown here is derived from an EMBL/GenBank/DDBJ whole genome shotgun (WGS) entry which is preliminary data.</text>
</comment>
<dbReference type="EMBL" id="BTGU01000006">
    <property type="protein sequence ID" value="GMN36293.1"/>
    <property type="molecule type" value="Genomic_DNA"/>
</dbReference>
<sequence>MAAEQIERLLFCSAQIRSDRSITLFLIGASVLLHLENEEVRLRRFQRDSEFRFSVSFASLYASMLVGNYDRYILIDAGVMFPEQAFSIPNA</sequence>